<dbReference type="Gene3D" id="3.40.630.30">
    <property type="match status" value="1"/>
</dbReference>
<dbReference type="Pfam" id="PF00583">
    <property type="entry name" value="Acetyltransf_1"/>
    <property type="match status" value="1"/>
</dbReference>
<reference evidence="3 4" key="1">
    <citation type="submission" date="2018-11" db="EMBL/GenBank/DDBJ databases">
        <title>Genomes From Bacteria Associated with the Canine Oral Cavity: a Test Case for Automated Genome-Based Taxonomic Assignment.</title>
        <authorList>
            <person name="Coil D.A."/>
            <person name="Jospin G."/>
            <person name="Darling A.E."/>
            <person name="Wallis C."/>
            <person name="Davis I.J."/>
            <person name="Harris S."/>
            <person name="Eisen J.A."/>
            <person name="Holcombe L.J."/>
            <person name="O'Flynn C."/>
        </authorList>
    </citation>
    <scope>NUCLEOTIDE SEQUENCE [LARGE SCALE GENOMIC DNA]</scope>
    <source>
        <strain evidence="3 4">COT-280</strain>
    </source>
</reference>
<dbReference type="GO" id="GO:0008080">
    <property type="term" value="F:N-acetyltransferase activity"/>
    <property type="evidence" value="ECO:0007669"/>
    <property type="project" value="InterPro"/>
</dbReference>
<dbReference type="PANTHER" id="PTHR13947">
    <property type="entry name" value="GNAT FAMILY N-ACETYLTRANSFERASE"/>
    <property type="match status" value="1"/>
</dbReference>
<dbReference type="OrthoDB" id="9789605at2"/>
<organism evidence="3 4">
    <name type="scientific">Conchiformibius steedae</name>
    <dbReference type="NCBI Taxonomy" id="153493"/>
    <lineage>
        <taxon>Bacteria</taxon>
        <taxon>Pseudomonadati</taxon>
        <taxon>Pseudomonadota</taxon>
        <taxon>Betaproteobacteria</taxon>
        <taxon>Neisseriales</taxon>
        <taxon>Neisseriaceae</taxon>
        <taxon>Conchiformibius</taxon>
    </lineage>
</organism>
<sequence length="176" mass="20250">MIPYRIYTLTPADQKFFPLIADALHKQQKELFGNMLPIPIPDYNGRIFADTYISAPDTCCIIALNQKDEIIGNIALRPYNYRFVLNNLHGEHIAEVIKLYVRPDYRRQALGARLFAHLKNHAQNIGISHLYLHTHPALNGAIAFWEKQGFKHLGKEESDIWCGEWQIVHMSLAVNT</sequence>
<dbReference type="InterPro" id="IPR016181">
    <property type="entry name" value="Acyl_CoA_acyltransferase"/>
</dbReference>
<gene>
    <name evidence="3" type="ORF">EII21_00475</name>
</gene>
<evidence type="ECO:0000256" key="1">
    <source>
        <dbReference type="ARBA" id="ARBA00022679"/>
    </source>
</evidence>
<accession>A0A3P2ABG4</accession>
<dbReference type="InterPro" id="IPR050769">
    <property type="entry name" value="NAT_camello-type"/>
</dbReference>
<protein>
    <submittedName>
        <fullName evidence="3">GNAT family N-acetyltransferase</fullName>
    </submittedName>
</protein>
<dbReference type="RefSeq" id="WP_124793741.1">
    <property type="nucleotide sequence ID" value="NZ_RQYC01000001.1"/>
</dbReference>
<dbReference type="EMBL" id="RQYC01000001">
    <property type="protein sequence ID" value="RRD91540.1"/>
    <property type="molecule type" value="Genomic_DNA"/>
</dbReference>
<dbReference type="PANTHER" id="PTHR13947:SF37">
    <property type="entry name" value="LD18367P"/>
    <property type="match status" value="1"/>
</dbReference>
<evidence type="ECO:0000313" key="3">
    <source>
        <dbReference type="EMBL" id="RRD91540.1"/>
    </source>
</evidence>
<name>A0A3P2ABG4_9NEIS</name>
<dbReference type="Proteomes" id="UP000269923">
    <property type="component" value="Unassembled WGS sequence"/>
</dbReference>
<dbReference type="InterPro" id="IPR000182">
    <property type="entry name" value="GNAT_dom"/>
</dbReference>
<comment type="caution">
    <text evidence="3">The sequence shown here is derived from an EMBL/GenBank/DDBJ whole genome shotgun (WGS) entry which is preliminary data.</text>
</comment>
<feature type="domain" description="N-acetyltransferase" evidence="2">
    <location>
        <begin position="4"/>
        <end position="175"/>
    </location>
</feature>
<dbReference type="AlphaFoldDB" id="A0A3P2ABG4"/>
<keyword evidence="4" id="KW-1185">Reference proteome</keyword>
<dbReference type="PROSITE" id="PS51186">
    <property type="entry name" value="GNAT"/>
    <property type="match status" value="1"/>
</dbReference>
<keyword evidence="1 3" id="KW-0808">Transferase</keyword>
<proteinExistence type="predicted"/>
<dbReference type="CDD" id="cd04301">
    <property type="entry name" value="NAT_SF"/>
    <property type="match status" value="1"/>
</dbReference>
<evidence type="ECO:0000259" key="2">
    <source>
        <dbReference type="PROSITE" id="PS51186"/>
    </source>
</evidence>
<evidence type="ECO:0000313" key="4">
    <source>
        <dbReference type="Proteomes" id="UP000269923"/>
    </source>
</evidence>
<dbReference type="SUPFAM" id="SSF55729">
    <property type="entry name" value="Acyl-CoA N-acyltransferases (Nat)"/>
    <property type="match status" value="1"/>
</dbReference>